<feature type="compositionally biased region" description="Low complexity" evidence="1">
    <location>
        <begin position="2166"/>
        <end position="2183"/>
    </location>
</feature>
<dbReference type="EMBL" id="LJSK01000331">
    <property type="protein sequence ID" value="KPI83736.1"/>
    <property type="molecule type" value="Genomic_DNA"/>
</dbReference>
<feature type="region of interest" description="Disordered" evidence="1">
    <location>
        <begin position="1941"/>
        <end position="1982"/>
    </location>
</feature>
<feature type="region of interest" description="Disordered" evidence="1">
    <location>
        <begin position="1553"/>
        <end position="1575"/>
    </location>
</feature>
<dbReference type="Proteomes" id="UP000038009">
    <property type="component" value="Unassembled WGS sequence"/>
</dbReference>
<feature type="compositionally biased region" description="Basic and acidic residues" evidence="1">
    <location>
        <begin position="1801"/>
        <end position="1821"/>
    </location>
</feature>
<keyword evidence="3" id="KW-1185">Reference proteome</keyword>
<evidence type="ECO:0000313" key="2">
    <source>
        <dbReference type="EMBL" id="KPI83736.1"/>
    </source>
</evidence>
<dbReference type="OMA" id="CAIRYAN"/>
<feature type="region of interest" description="Disordered" evidence="1">
    <location>
        <begin position="1655"/>
        <end position="1821"/>
    </location>
</feature>
<feature type="compositionally biased region" description="Low complexity" evidence="1">
    <location>
        <begin position="449"/>
        <end position="466"/>
    </location>
</feature>
<sequence>MPSPAPYPKRMADPAEVPIAVRPYDVDGAFLSKSIVSLRGIFSSAVDSRFDLSPLPETATVKQPNEARKSAAAQTPASHSEVSGPALPFSGGSQPYVTSTPRGGSSSSPTFSVQQYSTVAQTADAHRDLAFGSSEGKDTTPPCSATVSSEASAAPQLIVAPIDAHHLLLSFRGAGLAEPCWSTLSRSEADKGNEGFAAATRRATSSVERLSAHAPGPRPPRNGVSVVRREEGEMQSGRYLPTAAPAADGKTVYPTLSRIAQGLPFCCFDGWVRDYTAYGLSRNAAALRGAWEDKLHERAESPEAAEEGPHGDVVGAHPAGTVIEAVTSVVSADVSVDTVVDNTRPAPPPTGLFTATDDDAATERSILLGKSATAVSQDGCDEDQSRGDIPMEPETAAATAAGAVGVAPPPQSLSNAVVVAGSAADSRGGKERVAVEAKVVSSSLERLNCSSTTTSSSAGSSCSPPADCTTTKDNGNSHMDEETKDAAGEAEATNTPTPLLRQARLWSDELRREARISSQLAHRFIVSDSIQNAIWAIEVTLPAMQVRVVAPAAFYRLADEIDGGDAVQGPKDNSTRDTAADCSRTTADKTLTVDGAEVRMPRKKPATAVTQACTRTSGTSHAHASAHPATPSRSPSPEEPQSARHNNGSNDEDVERDSSAGSLREARTSVVDVSPSCQASVATQVPHGASPSLSQSRHRTHRSRSSTSVNSSVALAEAVPTPLIGGARGFVDGHFSVARFNAPGALCWRLDGDATADEAASVAAGSGAGQIAEDPLRDVQRRSCCTVLFISDVGNCAIRYANFHNRLVRTIAGMDGVPGYRDGSCTSSLLRGATALAWCSAGLLFTDGPNSVVRLITHVNRPTRSCRKRVQTSQGDGPARHASCRKESESHQNSDDAFDDEEEAQKTEQHVDETSGQPAQLPERSPAAPTQSPSEDLASSAAAHRATNKSSALIPTSREDGLATLCDGVSTLSPETSPAAPAASTDAQAVLAEATETDNRSTSVATTPPLPPPAPSNVRAPIGHLSEGRAPSGEASRDAKPSVVPRVWTLAGCARSTYTASADTGTNSDISSDAVDVAASYVDCRTPSHACFGYLSDMALWADETGSTQLYLLDQTHHAVRVLDVDGGVSTYVGPLDYASPAASTQTKDSQAASSGAPLADALPSGLVYPSSLAMAALIKERLPALIDHTDASALTPQSYLYSSTPLLFVASAITGVVSVLLPISQRSELVSWNAMTAPQQLTQGAKGGSAAALAFLQQIHSALSLGIATEGRRTIGEATAPSLKHVVTGWGIIDDNEREAHSDDGAAQTQHLLRHARLQQALLYLRLRFPWVLPPAVPQLSSRLVAGCTCHISGKRRGTAAQRHLPTSFVHQGAAQSSLHADAGPCASSLPRSNRSSLNGRCGGNSGDCRGTSASASPTRRPMQPHRLLFSTPPRHPTAAPYAQLLKDPRIVAAAKEVADLLLVQPSTAVSAPCVVEVQAADAAAPLSELRRVSSPSHDPQGGEDAAAAEPEPHRARSVGSSPSDDALHAVEEEHRDTTVEDAVDVGVSGHTLVDLHGDGREPTAQQELKTRSGAALKWLPPPTKSVSRSPVSTPQREAAAAEATALTKAGCLTPLQPSPSSYAHKFQTLPAEQRQLRLLHTLEELTPRAGDAAVQRELSASPPPQKAPSTDEVRQHKARCRRNERKDDNGADDRESSESDGGVASLRRSSRECLAPSHSPNSSSRGASPPCTPRSMAAHQLMQRRRTSRSSTAPHVTSVGSTAGIGNRASQEQGRGTSKGSAAALKNAGSSGNDEDEERREGALRRDRSPSHTVHEAREAALTAPAELRAALVHPMKLSMLHDVYDAAVRRLFRIYAYFATRTVTHAVAAGTRRLSREVEHYSMSFSAFYRFATLTGYLDYLADVAAAVTSASQRTGDMNEETPLWKWSMHLTQVQRRGVASAAARPGPKSISLGRGSSRLPANFSKSPASPSGPSSAPSPQQLLLLPLAVSDSRAVADVLYSCGVRTQGYHVVACMDFQSFRRAVLLLRTWALTAHEQEERRKRGTAAADVSVNLAHHGDQDAKAFAYLDSVPSLDVLSAEEVVAAYSEVYAQATRTVPALQSLNPGGWQVRSEKEGGEGHQQLRSPTSVVAGRGAPQPSTSTGLSYPRPLKDVMGLSTRAAGSGNPQGNSGSGSNTDSDSAGHHPQRPQTPAEAIDGLAAAATPPLSPISSAGDIADFSGILDEADNKESPAGDGATPPYLASTLTLEGRLALDDLLRLLQRNEGTLRQLFDAYSVPVVVHRSNRYEAPRSAAAAAAVSNPCSLLLGESRSLSNRDVSHAVSGGRRRSTIACAAVAPPLVSTALSVQPQKQQQVARRAGTAAAAVVVSRSTSTTPAEAALLHARATVPYTRQDMRWKVQQLYTMSSLESREVYERTSHTMHVVTYRSFVSLWRTLDVFPSLMTAAATQQAYVDAATTTLLRGTCGSPGVVFDAAPQRHAGRKEGAALPPPSGLSAAAAAKAKAVRDKAIEELLSAHTGLTYPCFVEAFVRVAMTVFSHEVDRVAYPTSTAKTAGLMQWCNKQVCLGLVEQRTRKHLQNAAAAVASGGKADSLYEEEVGAGGGSRRSSTTASSPLATRSTASTGAFPSHLQLFSVPHAHRKKST</sequence>
<feature type="compositionally biased region" description="Polar residues" evidence="1">
    <location>
        <begin position="1770"/>
        <end position="1782"/>
    </location>
</feature>
<feature type="region of interest" description="Disordered" evidence="1">
    <location>
        <begin position="863"/>
        <end position="1041"/>
    </location>
</feature>
<feature type="compositionally biased region" description="Low complexity" evidence="1">
    <location>
        <begin position="2608"/>
        <end position="2626"/>
    </location>
</feature>
<organism evidence="2 3">
    <name type="scientific">Leptomonas seymouri</name>
    <dbReference type="NCBI Taxonomy" id="5684"/>
    <lineage>
        <taxon>Eukaryota</taxon>
        <taxon>Discoba</taxon>
        <taxon>Euglenozoa</taxon>
        <taxon>Kinetoplastea</taxon>
        <taxon>Metakinetoplastina</taxon>
        <taxon>Trypanosomatida</taxon>
        <taxon>Trypanosomatidae</taxon>
        <taxon>Leishmaniinae</taxon>
        <taxon>Leptomonas</taxon>
    </lineage>
</organism>
<feature type="region of interest" description="Disordered" evidence="1">
    <location>
        <begin position="57"/>
        <end position="113"/>
    </location>
</feature>
<feature type="compositionally biased region" description="Polar residues" evidence="1">
    <location>
        <begin position="72"/>
        <end position="81"/>
    </location>
</feature>
<feature type="compositionally biased region" description="Basic and acidic residues" evidence="1">
    <location>
        <begin position="904"/>
        <end position="913"/>
    </location>
</feature>
<accession>A0A0N0P354</accession>
<feature type="region of interest" description="Disordered" evidence="1">
    <location>
        <begin position="448"/>
        <end position="496"/>
    </location>
</feature>
<dbReference type="PANTHER" id="PTHR46388:SF2">
    <property type="entry name" value="NHL REPEAT-CONTAINING PROTEIN 2"/>
    <property type="match status" value="1"/>
</dbReference>
<feature type="compositionally biased region" description="Low complexity" evidence="1">
    <location>
        <begin position="614"/>
        <end position="644"/>
    </location>
</feature>
<dbReference type="VEuPathDB" id="TriTrypDB:Lsey_0331_0040"/>
<feature type="region of interest" description="Disordered" evidence="1">
    <location>
        <begin position="191"/>
        <end position="224"/>
    </location>
</feature>
<proteinExistence type="predicted"/>
<reference evidence="2 3" key="1">
    <citation type="journal article" date="2015" name="PLoS Pathog.">
        <title>Leptomonas seymouri: Adaptations to the Dixenous Life Cycle Analyzed by Genome Sequencing, Transcriptome Profiling and Co-infection with Leishmania donovani.</title>
        <authorList>
            <person name="Kraeva N."/>
            <person name="Butenko A."/>
            <person name="Hlavacova J."/>
            <person name="Kostygov A."/>
            <person name="Myskova J."/>
            <person name="Grybchuk D."/>
            <person name="Lestinova T."/>
            <person name="Votypka J."/>
            <person name="Volf P."/>
            <person name="Opperdoes F."/>
            <person name="Flegontov P."/>
            <person name="Lukes J."/>
            <person name="Yurchenko V."/>
        </authorList>
    </citation>
    <scope>NUCLEOTIDE SEQUENCE [LARGE SCALE GENOMIC DNA]</scope>
    <source>
        <strain evidence="2 3">ATCC 30220</strain>
    </source>
</reference>
<name>A0A0N0P354_LEPSE</name>
<feature type="compositionally biased region" description="Polar residues" evidence="1">
    <location>
        <begin position="1751"/>
        <end position="1763"/>
    </location>
</feature>
<evidence type="ECO:0000256" key="1">
    <source>
        <dbReference type="SAM" id="MobiDB-lite"/>
    </source>
</evidence>
<feature type="compositionally biased region" description="Low complexity" evidence="1">
    <location>
        <begin position="1970"/>
        <end position="1982"/>
    </location>
</feature>
<comment type="caution">
    <text evidence="2">The sequence shown here is derived from an EMBL/GenBank/DDBJ whole genome shotgun (WGS) entry which is preliminary data.</text>
</comment>
<feature type="compositionally biased region" description="Low complexity" evidence="1">
    <location>
        <begin position="970"/>
        <end position="989"/>
    </location>
</feature>
<feature type="compositionally biased region" description="Basic and acidic residues" evidence="1">
    <location>
        <begin position="478"/>
        <end position="487"/>
    </location>
</feature>
<dbReference type="PANTHER" id="PTHR46388">
    <property type="entry name" value="NHL REPEAT-CONTAINING PROTEIN 2"/>
    <property type="match status" value="1"/>
</dbReference>
<gene>
    <name evidence="2" type="ORF">ABL78_7223</name>
</gene>
<feature type="compositionally biased region" description="Basic and acidic residues" evidence="1">
    <location>
        <begin position="1686"/>
        <end position="1699"/>
    </location>
</feature>
<feature type="compositionally biased region" description="Polar residues" evidence="1">
    <location>
        <begin position="468"/>
        <end position="477"/>
    </location>
</feature>
<feature type="region of interest" description="Disordered" evidence="1">
    <location>
        <begin position="563"/>
        <end position="710"/>
    </location>
</feature>
<feature type="compositionally biased region" description="Low complexity" evidence="1">
    <location>
        <begin position="98"/>
        <end position="112"/>
    </location>
</feature>
<feature type="compositionally biased region" description="Basic and acidic residues" evidence="1">
    <location>
        <begin position="884"/>
        <end position="894"/>
    </location>
</feature>
<evidence type="ECO:0000313" key="3">
    <source>
        <dbReference type="Proteomes" id="UP000038009"/>
    </source>
</evidence>
<feature type="compositionally biased region" description="Low complexity" evidence="1">
    <location>
        <begin position="1389"/>
        <end position="1400"/>
    </location>
</feature>
<feature type="region of interest" description="Disordered" evidence="1">
    <location>
        <begin position="2599"/>
        <end position="2626"/>
    </location>
</feature>
<protein>
    <submittedName>
        <fullName evidence="2">Uncharacterized protein</fullName>
    </submittedName>
</protein>
<feature type="region of interest" description="Disordered" evidence="1">
    <location>
        <begin position="2106"/>
        <end position="2194"/>
    </location>
</feature>
<dbReference type="OrthoDB" id="273823at2759"/>
<feature type="region of interest" description="Disordered" evidence="1">
    <location>
        <begin position="1381"/>
        <end position="1426"/>
    </location>
</feature>
<feature type="region of interest" description="Disordered" evidence="1">
    <location>
        <begin position="1491"/>
        <end position="1528"/>
    </location>
</feature>